<dbReference type="EMBL" id="ML209446">
    <property type="protein sequence ID" value="TFK58324.1"/>
    <property type="molecule type" value="Genomic_DNA"/>
</dbReference>
<organism evidence="1 2">
    <name type="scientific">Pluteus cervinus</name>
    <dbReference type="NCBI Taxonomy" id="181527"/>
    <lineage>
        <taxon>Eukaryota</taxon>
        <taxon>Fungi</taxon>
        <taxon>Dikarya</taxon>
        <taxon>Basidiomycota</taxon>
        <taxon>Agaricomycotina</taxon>
        <taxon>Agaricomycetes</taxon>
        <taxon>Agaricomycetidae</taxon>
        <taxon>Agaricales</taxon>
        <taxon>Pluteineae</taxon>
        <taxon>Pluteaceae</taxon>
        <taxon>Pluteus</taxon>
    </lineage>
</organism>
<reference evidence="1 2" key="1">
    <citation type="journal article" date="2019" name="Nat. Ecol. Evol.">
        <title>Megaphylogeny resolves global patterns of mushroom evolution.</title>
        <authorList>
            <person name="Varga T."/>
            <person name="Krizsan K."/>
            <person name="Foldi C."/>
            <person name="Dima B."/>
            <person name="Sanchez-Garcia M."/>
            <person name="Sanchez-Ramirez S."/>
            <person name="Szollosi G.J."/>
            <person name="Szarkandi J.G."/>
            <person name="Papp V."/>
            <person name="Albert L."/>
            <person name="Andreopoulos W."/>
            <person name="Angelini C."/>
            <person name="Antonin V."/>
            <person name="Barry K.W."/>
            <person name="Bougher N.L."/>
            <person name="Buchanan P."/>
            <person name="Buyck B."/>
            <person name="Bense V."/>
            <person name="Catcheside P."/>
            <person name="Chovatia M."/>
            <person name="Cooper J."/>
            <person name="Damon W."/>
            <person name="Desjardin D."/>
            <person name="Finy P."/>
            <person name="Geml J."/>
            <person name="Haridas S."/>
            <person name="Hughes K."/>
            <person name="Justo A."/>
            <person name="Karasinski D."/>
            <person name="Kautmanova I."/>
            <person name="Kiss B."/>
            <person name="Kocsube S."/>
            <person name="Kotiranta H."/>
            <person name="LaButti K.M."/>
            <person name="Lechner B.E."/>
            <person name="Liimatainen K."/>
            <person name="Lipzen A."/>
            <person name="Lukacs Z."/>
            <person name="Mihaltcheva S."/>
            <person name="Morgado L.N."/>
            <person name="Niskanen T."/>
            <person name="Noordeloos M.E."/>
            <person name="Ohm R.A."/>
            <person name="Ortiz-Santana B."/>
            <person name="Ovrebo C."/>
            <person name="Racz N."/>
            <person name="Riley R."/>
            <person name="Savchenko A."/>
            <person name="Shiryaev A."/>
            <person name="Soop K."/>
            <person name="Spirin V."/>
            <person name="Szebenyi C."/>
            <person name="Tomsovsky M."/>
            <person name="Tulloss R.E."/>
            <person name="Uehling J."/>
            <person name="Grigoriev I.V."/>
            <person name="Vagvolgyi C."/>
            <person name="Papp T."/>
            <person name="Martin F.M."/>
            <person name="Miettinen O."/>
            <person name="Hibbett D.S."/>
            <person name="Nagy L.G."/>
        </authorList>
    </citation>
    <scope>NUCLEOTIDE SEQUENCE [LARGE SCALE GENOMIC DNA]</scope>
    <source>
        <strain evidence="1 2">NL-1719</strain>
    </source>
</reference>
<accession>A0ACD2ZZ14</accession>
<gene>
    <name evidence="1" type="ORF">BDN72DRAFT_866028</name>
</gene>
<evidence type="ECO:0000313" key="2">
    <source>
        <dbReference type="Proteomes" id="UP000308600"/>
    </source>
</evidence>
<keyword evidence="2" id="KW-1185">Reference proteome</keyword>
<protein>
    <submittedName>
        <fullName evidence="1">Uncharacterized protein</fullName>
    </submittedName>
</protein>
<name>A0ACD2ZZ14_9AGAR</name>
<sequence length="106" mass="11708">MRKVLTRFREPKPASQSPDNSWETGNTRGLKCVRGICLVLWWTACCIVFLLAVGAVVEAAEVDKVLDVGQETLAPSSTSAKPNTPRIPTFTAELRCHKLILNQSRL</sequence>
<evidence type="ECO:0000313" key="1">
    <source>
        <dbReference type="EMBL" id="TFK58324.1"/>
    </source>
</evidence>
<dbReference type="Proteomes" id="UP000308600">
    <property type="component" value="Unassembled WGS sequence"/>
</dbReference>
<proteinExistence type="predicted"/>